<dbReference type="AlphaFoldDB" id="A0A917BGL8"/>
<dbReference type="PANTHER" id="PTHR11601:SF34">
    <property type="entry name" value="CYSTEINE DESULFURASE"/>
    <property type="match status" value="1"/>
</dbReference>
<accession>A0A917BGL8</accession>
<dbReference type="GO" id="GO:0051536">
    <property type="term" value="F:iron-sulfur cluster binding"/>
    <property type="evidence" value="ECO:0007669"/>
    <property type="project" value="UniProtKB-KW"/>
</dbReference>
<evidence type="ECO:0000313" key="11">
    <source>
        <dbReference type="EMBL" id="GGF38922.1"/>
    </source>
</evidence>
<name>A0A917BGL8_9MICO</name>
<evidence type="ECO:0000259" key="10">
    <source>
        <dbReference type="Pfam" id="PF00266"/>
    </source>
</evidence>
<reference evidence="11 12" key="1">
    <citation type="journal article" date="2014" name="Int. J. Syst. Evol. Microbiol.">
        <title>Complete genome sequence of Corynebacterium casei LMG S-19264T (=DSM 44701T), isolated from a smear-ripened cheese.</title>
        <authorList>
            <consortium name="US DOE Joint Genome Institute (JGI-PGF)"/>
            <person name="Walter F."/>
            <person name="Albersmeier A."/>
            <person name="Kalinowski J."/>
            <person name="Ruckert C."/>
        </authorList>
    </citation>
    <scope>NUCLEOTIDE SEQUENCE [LARGE SCALE GENOMIC DNA]</scope>
    <source>
        <strain evidence="11 12">CGMCC 1.12976</strain>
    </source>
</reference>
<dbReference type="Gene3D" id="3.40.640.10">
    <property type="entry name" value="Type I PLP-dependent aspartate aminotransferase-like (Major domain)"/>
    <property type="match status" value="2"/>
</dbReference>
<dbReference type="SUPFAM" id="SSF53383">
    <property type="entry name" value="PLP-dependent transferases"/>
    <property type="match status" value="1"/>
</dbReference>
<feature type="domain" description="Aminotransferase class V" evidence="10">
    <location>
        <begin position="206"/>
        <end position="435"/>
    </location>
</feature>
<evidence type="ECO:0000256" key="1">
    <source>
        <dbReference type="ARBA" id="ARBA00001933"/>
    </source>
</evidence>
<feature type="compositionally biased region" description="Basic and acidic residues" evidence="9">
    <location>
        <begin position="183"/>
        <end position="195"/>
    </location>
</feature>
<dbReference type="PANTHER" id="PTHR11601">
    <property type="entry name" value="CYSTEINE DESULFURYLASE FAMILY MEMBER"/>
    <property type="match status" value="1"/>
</dbReference>
<dbReference type="PIRSF" id="PIRSF005572">
    <property type="entry name" value="NifS"/>
    <property type="match status" value="1"/>
</dbReference>
<keyword evidence="4" id="KW-0479">Metal-binding</keyword>
<gene>
    <name evidence="11" type="ORF">GCM10011399_34750</name>
</gene>
<dbReference type="InterPro" id="IPR016454">
    <property type="entry name" value="Cysteine_dSase"/>
</dbReference>
<dbReference type="GO" id="GO:0046872">
    <property type="term" value="F:metal ion binding"/>
    <property type="evidence" value="ECO:0007669"/>
    <property type="project" value="UniProtKB-KW"/>
</dbReference>
<dbReference type="InterPro" id="IPR000192">
    <property type="entry name" value="Aminotrans_V_dom"/>
</dbReference>
<dbReference type="InterPro" id="IPR015424">
    <property type="entry name" value="PyrdxlP-dep_Trfase"/>
</dbReference>
<evidence type="ECO:0000256" key="2">
    <source>
        <dbReference type="ARBA" id="ARBA00006490"/>
    </source>
</evidence>
<sequence length="457" mass="46115">MAIYLDHAATTPMVPAALSAYVSALGVVGNPSSIHSQGQQAKRMLEESREVVAESLGADPVEVVFTSGGTESINLAIKGLFWHRQGRAGGVRSAAEARAGVASAGGANLSDVGPVAPSALRRPRVLVPGGEHHATNDAVEWLAQYEGAQIEWLPVDALGRLTPEVLEAALAGGSGGDVQGGGEHAEASATREAKAGHPLPAGAATADDVALVSFLWANNEVGTIQPVAELAAVAARYGVPVHVDAVSAYGYLPIDFHEIGVAALSVSAHKIGGPVGVGALLLARTAEVVPLIHGGGQQRGRSGTQDVAGAVAFAAAAQNAIETMPSFVAELSVLRDRLIASIRSAVPTAVLRGDPAPDARLAGNAHFTFAGCEGDSLLFLLDVAGFSVSTGSACQAGVPEVSHVLTAMGVPELEARGALRFTLGHGTTAAEVDALVAAMPAAVARASKAGFADRAVA</sequence>
<feature type="region of interest" description="Disordered" evidence="9">
    <location>
        <begin position="172"/>
        <end position="200"/>
    </location>
</feature>
<dbReference type="Gene3D" id="3.90.1150.10">
    <property type="entry name" value="Aspartate Aminotransferase, domain 1"/>
    <property type="match status" value="2"/>
</dbReference>
<comment type="similarity">
    <text evidence="2">Belongs to the class-V pyridoxal-phosphate-dependent aminotransferase family. NifS/IscS subfamily.</text>
</comment>
<feature type="compositionally biased region" description="Gly residues" evidence="9">
    <location>
        <begin position="172"/>
        <end position="182"/>
    </location>
</feature>
<feature type="domain" description="Aminotransferase class V" evidence="10">
    <location>
        <begin position="3"/>
        <end position="87"/>
    </location>
</feature>
<dbReference type="Proteomes" id="UP000598775">
    <property type="component" value="Unassembled WGS sequence"/>
</dbReference>
<comment type="cofactor">
    <cofactor evidence="1">
        <name>pyridoxal 5'-phosphate</name>
        <dbReference type="ChEBI" id="CHEBI:597326"/>
    </cofactor>
</comment>
<organism evidence="11 12">
    <name type="scientific">Subtercola lobariae</name>
    <dbReference type="NCBI Taxonomy" id="1588641"/>
    <lineage>
        <taxon>Bacteria</taxon>
        <taxon>Bacillati</taxon>
        <taxon>Actinomycetota</taxon>
        <taxon>Actinomycetes</taxon>
        <taxon>Micrococcales</taxon>
        <taxon>Microbacteriaceae</taxon>
        <taxon>Subtercola</taxon>
    </lineage>
</organism>
<dbReference type="Pfam" id="PF00266">
    <property type="entry name" value="Aminotran_5"/>
    <property type="match status" value="2"/>
</dbReference>
<evidence type="ECO:0000256" key="3">
    <source>
        <dbReference type="ARBA" id="ARBA00022679"/>
    </source>
</evidence>
<dbReference type="InterPro" id="IPR015421">
    <property type="entry name" value="PyrdxlP-dep_Trfase_major"/>
</dbReference>
<keyword evidence="5" id="KW-0663">Pyridoxal phosphate</keyword>
<comment type="caution">
    <text evidence="11">The sequence shown here is derived from an EMBL/GenBank/DDBJ whole genome shotgun (WGS) entry which is preliminary data.</text>
</comment>
<evidence type="ECO:0000256" key="9">
    <source>
        <dbReference type="SAM" id="MobiDB-lite"/>
    </source>
</evidence>
<evidence type="ECO:0000256" key="6">
    <source>
        <dbReference type="ARBA" id="ARBA00023004"/>
    </source>
</evidence>
<proteinExistence type="inferred from homology"/>
<protein>
    <submittedName>
        <fullName evidence="11">Cysteine desulfurase</fullName>
    </submittedName>
</protein>
<dbReference type="Gene3D" id="1.10.260.50">
    <property type="match status" value="2"/>
</dbReference>
<keyword evidence="12" id="KW-1185">Reference proteome</keyword>
<dbReference type="GO" id="GO:0031071">
    <property type="term" value="F:cysteine desulfurase activity"/>
    <property type="evidence" value="ECO:0007669"/>
    <property type="project" value="UniProtKB-EC"/>
</dbReference>
<keyword evidence="6" id="KW-0408">Iron</keyword>
<comment type="catalytic activity">
    <reaction evidence="8">
        <text>(sulfur carrier)-H + L-cysteine = (sulfur carrier)-SH + L-alanine</text>
        <dbReference type="Rhea" id="RHEA:43892"/>
        <dbReference type="Rhea" id="RHEA-COMP:14737"/>
        <dbReference type="Rhea" id="RHEA-COMP:14739"/>
        <dbReference type="ChEBI" id="CHEBI:29917"/>
        <dbReference type="ChEBI" id="CHEBI:35235"/>
        <dbReference type="ChEBI" id="CHEBI:57972"/>
        <dbReference type="ChEBI" id="CHEBI:64428"/>
        <dbReference type="EC" id="2.8.1.7"/>
    </reaction>
</comment>
<evidence type="ECO:0000313" key="12">
    <source>
        <dbReference type="Proteomes" id="UP000598775"/>
    </source>
</evidence>
<keyword evidence="7" id="KW-0411">Iron-sulfur</keyword>
<evidence type="ECO:0000256" key="7">
    <source>
        <dbReference type="ARBA" id="ARBA00023014"/>
    </source>
</evidence>
<keyword evidence="3" id="KW-0808">Transferase</keyword>
<dbReference type="RefSeq" id="WP_188680624.1">
    <property type="nucleotide sequence ID" value="NZ_BMGP01000007.1"/>
</dbReference>
<evidence type="ECO:0000256" key="4">
    <source>
        <dbReference type="ARBA" id="ARBA00022723"/>
    </source>
</evidence>
<evidence type="ECO:0000256" key="5">
    <source>
        <dbReference type="ARBA" id="ARBA00022898"/>
    </source>
</evidence>
<dbReference type="InterPro" id="IPR015422">
    <property type="entry name" value="PyrdxlP-dep_Trfase_small"/>
</dbReference>
<evidence type="ECO:0000256" key="8">
    <source>
        <dbReference type="ARBA" id="ARBA00050776"/>
    </source>
</evidence>
<dbReference type="EMBL" id="BMGP01000007">
    <property type="protein sequence ID" value="GGF38922.1"/>
    <property type="molecule type" value="Genomic_DNA"/>
</dbReference>